<dbReference type="STRING" id="674.VM_06880"/>
<accession>A0A1D8SAQ3</accession>
<dbReference type="PANTHER" id="PTHR34386">
    <property type="entry name" value="GLUTAREDOXIN"/>
    <property type="match status" value="1"/>
</dbReference>
<evidence type="ECO:0000313" key="3">
    <source>
        <dbReference type="Proteomes" id="UP000053748"/>
    </source>
</evidence>
<dbReference type="InterPro" id="IPR011767">
    <property type="entry name" value="GLR_AS"/>
</dbReference>
<keyword evidence="3" id="KW-1185">Reference proteome</keyword>
<dbReference type="Pfam" id="PF00462">
    <property type="entry name" value="Glutaredoxin"/>
    <property type="match status" value="1"/>
</dbReference>
<dbReference type="GO" id="GO:0009055">
    <property type="term" value="F:electron transfer activity"/>
    <property type="evidence" value="ECO:0007669"/>
    <property type="project" value="TreeGrafter"/>
</dbReference>
<dbReference type="Proteomes" id="UP000053748">
    <property type="component" value="Unassembled WGS sequence"/>
</dbReference>
<evidence type="ECO:0000259" key="1">
    <source>
        <dbReference type="Pfam" id="PF00462"/>
    </source>
</evidence>
<dbReference type="PROSITE" id="PS00195">
    <property type="entry name" value="GLUTAREDOXIN_1"/>
    <property type="match status" value="1"/>
</dbReference>
<protein>
    <submittedName>
        <fullName evidence="2">Glutaredoxin family protein</fullName>
    </submittedName>
</protein>
<dbReference type="AlphaFoldDB" id="A0A1D8SAQ3"/>
<gene>
    <name evidence="2" type="ORF">AL544_007145</name>
</gene>
<dbReference type="RefSeq" id="WP_000832722.1">
    <property type="nucleotide sequence ID" value="NZ_CAWMSS010000001.1"/>
</dbReference>
<feature type="domain" description="Glutaredoxin" evidence="1">
    <location>
        <begin position="4"/>
        <end position="60"/>
    </location>
</feature>
<name>A0A1D8SAQ3_VIBMI</name>
<dbReference type="SUPFAM" id="SSF52833">
    <property type="entry name" value="Thioredoxin-like"/>
    <property type="match status" value="1"/>
</dbReference>
<dbReference type="GO" id="GO:0045454">
    <property type="term" value="P:cell redox homeostasis"/>
    <property type="evidence" value="ECO:0007669"/>
    <property type="project" value="TreeGrafter"/>
</dbReference>
<dbReference type="InterPro" id="IPR002109">
    <property type="entry name" value="Glutaredoxin"/>
</dbReference>
<dbReference type="EMBL" id="LOSJ02000002">
    <property type="protein sequence ID" value="PNM55864.1"/>
    <property type="molecule type" value="Genomic_DNA"/>
</dbReference>
<dbReference type="eggNOG" id="COG0695">
    <property type="taxonomic scope" value="Bacteria"/>
</dbReference>
<dbReference type="PANTHER" id="PTHR34386:SF1">
    <property type="entry name" value="GLUTAREDOXIN-LIKE PROTEIN NRDH"/>
    <property type="match status" value="1"/>
</dbReference>
<comment type="caution">
    <text evidence="2">The sequence shown here is derived from an EMBL/GenBank/DDBJ whole genome shotgun (WGS) entry which is preliminary data.</text>
</comment>
<evidence type="ECO:0000313" key="2">
    <source>
        <dbReference type="EMBL" id="PNM55864.1"/>
    </source>
</evidence>
<sequence length="77" mass="8971">MKRVVLYVKDKCPHCKDAQRYLDSKGIKYRLCNAKMERGRKELDALGARSVPVLKIGDRLMIGWNHTNFDRIYGSKD</sequence>
<dbReference type="PROSITE" id="PS51354">
    <property type="entry name" value="GLUTAREDOXIN_2"/>
    <property type="match status" value="1"/>
</dbReference>
<dbReference type="Gene3D" id="3.40.30.10">
    <property type="entry name" value="Glutaredoxin"/>
    <property type="match status" value="1"/>
</dbReference>
<dbReference type="InterPro" id="IPR036249">
    <property type="entry name" value="Thioredoxin-like_sf"/>
</dbReference>
<dbReference type="InterPro" id="IPR051548">
    <property type="entry name" value="Grx-like_ET"/>
</dbReference>
<dbReference type="OrthoDB" id="9795531at2"/>
<dbReference type="CDD" id="cd02976">
    <property type="entry name" value="NrdH"/>
    <property type="match status" value="1"/>
</dbReference>
<organism evidence="2 3">
    <name type="scientific">Vibrio mimicus</name>
    <dbReference type="NCBI Taxonomy" id="674"/>
    <lineage>
        <taxon>Bacteria</taxon>
        <taxon>Pseudomonadati</taxon>
        <taxon>Pseudomonadota</taxon>
        <taxon>Gammaproteobacteria</taxon>
        <taxon>Vibrionales</taxon>
        <taxon>Vibrionaceae</taxon>
        <taxon>Vibrio</taxon>
    </lineage>
</organism>
<proteinExistence type="predicted"/>
<reference evidence="2" key="1">
    <citation type="submission" date="2017-12" db="EMBL/GenBank/DDBJ databases">
        <title>FDA dAtabase for Regulatory Grade micrObial Sequences (FDA-ARGOS): Supporting development and validation of Infectious Disease Dx tests.</title>
        <authorList>
            <person name="Hoffmann M."/>
            <person name="Allard M."/>
            <person name="Evans P."/>
            <person name="Brown E."/>
            <person name="Tallon L.J."/>
            <person name="Sadzewicz L."/>
            <person name="Sengamalay N."/>
            <person name="Ott S."/>
            <person name="Godinez A."/>
            <person name="Nagaraj S."/>
            <person name="Vavikolanu K."/>
            <person name="Aluvathingal J."/>
            <person name="Nadendla S."/>
            <person name="Hobson J."/>
            <person name="Sichtig H."/>
        </authorList>
    </citation>
    <scope>NUCLEOTIDE SEQUENCE [LARGE SCALE GENOMIC DNA]</scope>
    <source>
        <strain evidence="2">FDAARGOS_113</strain>
    </source>
</reference>